<organism evidence="1 2">
    <name type="scientific">Daphnia magna</name>
    <dbReference type="NCBI Taxonomy" id="35525"/>
    <lineage>
        <taxon>Eukaryota</taxon>
        <taxon>Metazoa</taxon>
        <taxon>Ecdysozoa</taxon>
        <taxon>Arthropoda</taxon>
        <taxon>Crustacea</taxon>
        <taxon>Branchiopoda</taxon>
        <taxon>Diplostraca</taxon>
        <taxon>Cladocera</taxon>
        <taxon>Anomopoda</taxon>
        <taxon>Daphniidae</taxon>
        <taxon>Daphnia</taxon>
    </lineage>
</organism>
<name>A0A162BVG9_9CRUS</name>
<evidence type="ECO:0000313" key="1">
    <source>
        <dbReference type="EMBL" id="KZR98010.1"/>
    </source>
</evidence>
<reference evidence="1 2" key="1">
    <citation type="submission" date="2016-03" db="EMBL/GenBank/DDBJ databases">
        <title>EvidentialGene: Evidence-directed Construction of Genes on Genomes.</title>
        <authorList>
            <person name="Gilbert D.G."/>
            <person name="Choi J.-H."/>
            <person name="Mockaitis K."/>
            <person name="Colbourne J."/>
            <person name="Pfrender M."/>
        </authorList>
    </citation>
    <scope>NUCLEOTIDE SEQUENCE [LARGE SCALE GENOMIC DNA]</scope>
    <source>
        <strain evidence="1 2">Xinb3</strain>
        <tissue evidence="1">Complete organism</tissue>
    </source>
</reference>
<keyword evidence="2" id="KW-1185">Reference proteome</keyword>
<evidence type="ECO:0000313" key="2">
    <source>
        <dbReference type="Proteomes" id="UP000076858"/>
    </source>
</evidence>
<sequence length="43" mass="4995">MDNDENYGLVQENTKQNMINAYGNLESEFKLSKNYGLLEPLQK</sequence>
<feature type="non-terminal residue" evidence="1">
    <location>
        <position position="43"/>
    </location>
</feature>
<dbReference type="EMBL" id="LRGB01018927">
    <property type="protein sequence ID" value="KZR98010.1"/>
    <property type="molecule type" value="Genomic_DNA"/>
</dbReference>
<protein>
    <submittedName>
        <fullName evidence="1">Uncharacterized protein</fullName>
    </submittedName>
</protein>
<proteinExistence type="predicted"/>
<accession>A0A162BVG9</accession>
<comment type="caution">
    <text evidence="1">The sequence shown here is derived from an EMBL/GenBank/DDBJ whole genome shotgun (WGS) entry which is preliminary data.</text>
</comment>
<gene>
    <name evidence="1" type="ORF">APZ42_006790</name>
</gene>
<dbReference type="AlphaFoldDB" id="A0A162BVG9"/>
<dbReference type="Proteomes" id="UP000076858">
    <property type="component" value="Unassembled WGS sequence"/>
</dbReference>